<keyword evidence="3" id="KW-1185">Reference proteome</keyword>
<feature type="region of interest" description="Disordered" evidence="1">
    <location>
        <begin position="1"/>
        <end position="58"/>
    </location>
</feature>
<organism evidence="2 3">
    <name type="scientific">Streptomyces muensis</name>
    <dbReference type="NCBI Taxonomy" id="1077944"/>
    <lineage>
        <taxon>Bacteria</taxon>
        <taxon>Bacillati</taxon>
        <taxon>Actinomycetota</taxon>
        <taxon>Actinomycetes</taxon>
        <taxon>Kitasatosporales</taxon>
        <taxon>Streptomycetaceae</taxon>
        <taxon>Streptomyces</taxon>
    </lineage>
</organism>
<evidence type="ECO:0000313" key="3">
    <source>
        <dbReference type="Proteomes" id="UP001139384"/>
    </source>
</evidence>
<dbReference type="AlphaFoldDB" id="A0A9X1PTB0"/>
<dbReference type="Proteomes" id="UP001139384">
    <property type="component" value="Unassembled WGS sequence"/>
</dbReference>
<proteinExistence type="predicted"/>
<sequence length="58" mass="6286">MPKTEGNAMDYDYDDEGVNSPEELAGYNRQAQCGGWEPSWTPDDSDQPTAVGTDDSDG</sequence>
<name>A0A9X1PTB0_STRM4</name>
<evidence type="ECO:0000256" key="1">
    <source>
        <dbReference type="SAM" id="MobiDB-lite"/>
    </source>
</evidence>
<reference evidence="2" key="1">
    <citation type="submission" date="2022-01" db="EMBL/GenBank/DDBJ databases">
        <title>Draft Genome Sequences of Seven Type Strains of the Genus Streptomyces.</title>
        <authorList>
            <person name="Aziz S."/>
            <person name="Coretto E."/>
            <person name="Chronakova A."/>
            <person name="Sproer C."/>
            <person name="Huber K."/>
            <person name="Nouioui I."/>
            <person name="Gross H."/>
        </authorList>
    </citation>
    <scope>NUCLEOTIDE SEQUENCE</scope>
    <source>
        <strain evidence="2">DSM 103493</strain>
    </source>
</reference>
<dbReference type="RefSeq" id="WP_234761463.1">
    <property type="nucleotide sequence ID" value="NZ_JAKEIP010000013.1"/>
</dbReference>
<gene>
    <name evidence="2" type="ORF">L0P92_06015</name>
</gene>
<accession>A0A9X1PTB0</accession>
<evidence type="ECO:0000313" key="2">
    <source>
        <dbReference type="EMBL" id="MCF1593132.1"/>
    </source>
</evidence>
<dbReference type="EMBL" id="JAKEIP010000013">
    <property type="protein sequence ID" value="MCF1593132.1"/>
    <property type="molecule type" value="Genomic_DNA"/>
</dbReference>
<protein>
    <submittedName>
        <fullName evidence="2">Uncharacterized protein</fullName>
    </submittedName>
</protein>
<comment type="caution">
    <text evidence="2">The sequence shown here is derived from an EMBL/GenBank/DDBJ whole genome shotgun (WGS) entry which is preliminary data.</text>
</comment>